<dbReference type="KEGG" id="dal:Dalk_4580"/>
<reference evidence="1 2" key="1">
    <citation type="journal article" date="2012" name="Environ. Microbiol.">
        <title>The genome sequence of Desulfatibacillum alkenivorans AK-01: a blueprint for anaerobic alkane oxidation.</title>
        <authorList>
            <person name="Callaghan A.V."/>
            <person name="Morris B.E."/>
            <person name="Pereira I.A."/>
            <person name="McInerney M.J."/>
            <person name="Austin R.N."/>
            <person name="Groves J.T."/>
            <person name="Kukor J.J."/>
            <person name="Suflita J.M."/>
            <person name="Young L.Y."/>
            <person name="Zylstra G.J."/>
            <person name="Wawrik B."/>
        </authorList>
    </citation>
    <scope>NUCLEOTIDE SEQUENCE [LARGE SCALE GENOMIC DNA]</scope>
    <source>
        <strain evidence="1 2">AK-01</strain>
    </source>
</reference>
<evidence type="ECO:0000313" key="2">
    <source>
        <dbReference type="Proteomes" id="UP000000739"/>
    </source>
</evidence>
<sequence length="31" mass="3416">MTKICTTKQLVAILLDTSEGGEDANLWSYLT</sequence>
<gene>
    <name evidence="1" type="ordered locus">Dalk_4580</name>
</gene>
<organism evidence="1 2">
    <name type="scientific">Desulfatibacillum aliphaticivorans</name>
    <dbReference type="NCBI Taxonomy" id="218208"/>
    <lineage>
        <taxon>Bacteria</taxon>
        <taxon>Pseudomonadati</taxon>
        <taxon>Thermodesulfobacteriota</taxon>
        <taxon>Desulfobacteria</taxon>
        <taxon>Desulfobacterales</taxon>
        <taxon>Desulfatibacillaceae</taxon>
        <taxon>Desulfatibacillum</taxon>
    </lineage>
</organism>
<keyword evidence="2" id="KW-1185">Reference proteome</keyword>
<accession>B8FNH7</accession>
<evidence type="ECO:0000313" key="1">
    <source>
        <dbReference type="EMBL" id="ACL06258.1"/>
    </source>
</evidence>
<proteinExistence type="predicted"/>
<protein>
    <submittedName>
        <fullName evidence="1">Uncharacterized protein</fullName>
    </submittedName>
</protein>
<dbReference type="Proteomes" id="UP000000739">
    <property type="component" value="Chromosome"/>
</dbReference>
<dbReference type="EMBL" id="CP001322">
    <property type="protein sequence ID" value="ACL06258.1"/>
    <property type="molecule type" value="Genomic_DNA"/>
</dbReference>
<dbReference type="HOGENOM" id="CLU_3396140_0_0_7"/>
<name>B8FNH7_DESAL</name>
<dbReference type="AlphaFoldDB" id="B8FNH7"/>